<dbReference type="Pfam" id="PF00582">
    <property type="entry name" value="Usp"/>
    <property type="match status" value="1"/>
</dbReference>
<organism evidence="2 3">
    <name type="scientific">Fulvimonas yonginensis</name>
    <dbReference type="NCBI Taxonomy" id="1495200"/>
    <lineage>
        <taxon>Bacteria</taxon>
        <taxon>Pseudomonadati</taxon>
        <taxon>Pseudomonadota</taxon>
        <taxon>Gammaproteobacteria</taxon>
        <taxon>Lysobacterales</taxon>
        <taxon>Rhodanobacteraceae</taxon>
        <taxon>Fulvimonas</taxon>
    </lineage>
</organism>
<keyword evidence="3" id="KW-1185">Reference proteome</keyword>
<dbReference type="SUPFAM" id="SSF52402">
    <property type="entry name" value="Adenine nucleotide alpha hydrolases-like"/>
    <property type="match status" value="2"/>
</dbReference>
<gene>
    <name evidence="2" type="ORF">WAT24_11655</name>
</gene>
<dbReference type="Gene3D" id="3.40.50.12370">
    <property type="match status" value="1"/>
</dbReference>
<evidence type="ECO:0000259" key="1">
    <source>
        <dbReference type="Pfam" id="PF00582"/>
    </source>
</evidence>
<dbReference type="Proteomes" id="UP001381174">
    <property type="component" value="Unassembled WGS sequence"/>
</dbReference>
<name>A0ABU8JDZ2_9GAMM</name>
<reference evidence="2 3" key="1">
    <citation type="journal article" date="2014" name="Int. J. Syst. Evol. Microbiol.">
        <title>Fulvimonas yonginensis sp. nov., isolated from greenhouse soil, and emended description of the genus Fulvimonas.</title>
        <authorList>
            <person name="Ahn J.H."/>
            <person name="Kim S.J."/>
            <person name="Weon H.Y."/>
            <person name="Hong S.B."/>
            <person name="Seok S.J."/>
            <person name="Kwon S.W."/>
        </authorList>
    </citation>
    <scope>NUCLEOTIDE SEQUENCE [LARGE SCALE GENOMIC DNA]</scope>
    <source>
        <strain evidence="2 3">KACC 16952</strain>
    </source>
</reference>
<feature type="domain" description="UspA" evidence="1">
    <location>
        <begin position="198"/>
        <end position="262"/>
    </location>
</feature>
<proteinExistence type="predicted"/>
<dbReference type="EMBL" id="JBBBNY010000008">
    <property type="protein sequence ID" value="MEI7037414.1"/>
    <property type="molecule type" value="Genomic_DNA"/>
</dbReference>
<evidence type="ECO:0000313" key="2">
    <source>
        <dbReference type="EMBL" id="MEI7037414.1"/>
    </source>
</evidence>
<accession>A0ABU8JDZ2</accession>
<dbReference type="CDD" id="cd00293">
    <property type="entry name" value="USP-like"/>
    <property type="match status" value="1"/>
</dbReference>
<dbReference type="RefSeq" id="WP_336808045.1">
    <property type="nucleotide sequence ID" value="NZ_JBBBNY010000008.1"/>
</dbReference>
<sequence>MRDVVVLSPGFRSWHASVRYAARLAATTQAVLTGLYVGARHAPMPGPPLLAEEMSAYMQDELQQAMLAGHGFAEWARQLGVRDARWQVAIGRTADALALAGNWNDVVVLPCAVSPHPEDERLIRETLHSGAACIAVPDAGLAPAPVICAAVAWNGTVASSRALHAALPLLRLAQAVVLLQPGKPDAGPRADALAHLHAHGVSVSAVESLDGPDEDVVGQILMYASEHHADLLVMGASGRRWRDERCFGATTTGVLAGSRLPMFLRS</sequence>
<evidence type="ECO:0000313" key="3">
    <source>
        <dbReference type="Proteomes" id="UP001381174"/>
    </source>
</evidence>
<comment type="caution">
    <text evidence="2">The sequence shown here is derived from an EMBL/GenBank/DDBJ whole genome shotgun (WGS) entry which is preliminary data.</text>
</comment>
<protein>
    <submittedName>
        <fullName evidence="2">Universal stress protein</fullName>
    </submittedName>
</protein>
<dbReference type="InterPro" id="IPR006016">
    <property type="entry name" value="UspA"/>
</dbReference>